<keyword evidence="3" id="KW-1185">Reference proteome</keyword>
<proteinExistence type="predicted"/>
<gene>
    <name evidence="2" type="ORF">ACFSR1_07555</name>
</gene>
<dbReference type="RefSeq" id="WP_378291192.1">
    <property type="nucleotide sequence ID" value="NZ_JBHULE010000008.1"/>
</dbReference>
<dbReference type="SUPFAM" id="SSF56219">
    <property type="entry name" value="DNase I-like"/>
    <property type="match status" value="1"/>
</dbReference>
<dbReference type="NCBIfam" id="TIGR04183">
    <property type="entry name" value="Por_Secre_tail"/>
    <property type="match status" value="1"/>
</dbReference>
<name>A0ABW5LEC8_9FLAO</name>
<evidence type="ECO:0000256" key="1">
    <source>
        <dbReference type="ARBA" id="ARBA00022729"/>
    </source>
</evidence>
<evidence type="ECO:0000313" key="3">
    <source>
        <dbReference type="Proteomes" id="UP001597319"/>
    </source>
</evidence>
<reference evidence="3" key="1">
    <citation type="journal article" date="2019" name="Int. J. Syst. Evol. Microbiol.">
        <title>The Global Catalogue of Microorganisms (GCM) 10K type strain sequencing project: providing services to taxonomists for standard genome sequencing and annotation.</title>
        <authorList>
            <consortium name="The Broad Institute Genomics Platform"/>
            <consortium name="The Broad Institute Genome Sequencing Center for Infectious Disease"/>
            <person name="Wu L."/>
            <person name="Ma J."/>
        </authorList>
    </citation>
    <scope>NUCLEOTIDE SEQUENCE [LARGE SCALE GENOMIC DNA]</scope>
    <source>
        <strain evidence="3">KCTC 52274</strain>
    </source>
</reference>
<dbReference type="InterPro" id="IPR026444">
    <property type="entry name" value="Secre_tail"/>
</dbReference>
<dbReference type="Proteomes" id="UP001597319">
    <property type="component" value="Unassembled WGS sequence"/>
</dbReference>
<dbReference type="InterPro" id="IPR036691">
    <property type="entry name" value="Endo/exonu/phosph_ase_sf"/>
</dbReference>
<keyword evidence="1" id="KW-0732">Signal</keyword>
<dbReference type="Gene3D" id="3.60.10.10">
    <property type="entry name" value="Endonuclease/exonuclease/phosphatase"/>
    <property type="match status" value="1"/>
</dbReference>
<protein>
    <submittedName>
        <fullName evidence="2">T9SS type A sorting domain-containing protein</fullName>
    </submittedName>
</protein>
<sequence length="416" mass="47331">MKRSLIIVVTFCIAQISFGQATIKTMFYNVLNYPTAPPENREEILETIIDSYEPDIFMICELETEEGGNEILNNSLNDDNTNYSSAPFLSNFSNSDVELHQLLYYNNQKFTLIQSQRLITTIRDINWYTLELISEDQVNNPIRIEVFVAHLKASRGSDNETKRLNMVREFTDNYANLDENDYVIFAGDFNLYSSNEPAYQELLDVNNKIIMVDPINTPGNWSSDNTFTDIHTQSTRLSSEDFDDFGSGGGLDDRFDFILMSENMVNSTELKYIPNTYEAYGNNGNCYNQRIDNVDCTGTFDSALRDALYTMSDHLPVVMELQANQQFLSTPEFTETIKKIELISGNLLDTQLSLQINNNSEPIDFKIYNTLGQEIKSFSAKGNSITNISVSELSAGMYYLVPVSIISDTIKFVKKN</sequence>
<evidence type="ECO:0000313" key="2">
    <source>
        <dbReference type="EMBL" id="MFD2562526.1"/>
    </source>
</evidence>
<organism evidence="2 3">
    <name type="scientific">Aquimarina rubra</name>
    <dbReference type="NCBI Taxonomy" id="1920033"/>
    <lineage>
        <taxon>Bacteria</taxon>
        <taxon>Pseudomonadati</taxon>
        <taxon>Bacteroidota</taxon>
        <taxon>Flavobacteriia</taxon>
        <taxon>Flavobacteriales</taxon>
        <taxon>Flavobacteriaceae</taxon>
        <taxon>Aquimarina</taxon>
    </lineage>
</organism>
<accession>A0ABW5LEC8</accession>
<comment type="caution">
    <text evidence="2">The sequence shown here is derived from an EMBL/GenBank/DDBJ whole genome shotgun (WGS) entry which is preliminary data.</text>
</comment>
<dbReference type="EMBL" id="JBHULE010000008">
    <property type="protein sequence ID" value="MFD2562526.1"/>
    <property type="molecule type" value="Genomic_DNA"/>
</dbReference>